<accession>A0A061A8N5</accession>
<dbReference type="EMBL" id="LK028559">
    <property type="protein sequence ID" value="CDR30240.1"/>
    <property type="molecule type" value="Genomic_DNA"/>
</dbReference>
<dbReference type="Proteomes" id="UP000032434">
    <property type="component" value="Chromosome 1"/>
</dbReference>
<sequence length="54" mass="6679">MANPSMGFDYVKKCFQYSILENYNQEISDEFILQREWYRKEVLKSVEFGYNRNR</sequence>
<evidence type="ECO:0000313" key="1">
    <source>
        <dbReference type="EMBL" id="CDR30240.1"/>
    </source>
</evidence>
<gene>
    <name evidence="1" type="ORF">Aocu_01670</name>
</gene>
<dbReference type="KEGG" id="aoc:Aocu_01670"/>
<name>A0A061A8N5_9MOLU</name>
<dbReference type="STRING" id="35623.Aocu_01670"/>
<evidence type="ECO:0000313" key="2">
    <source>
        <dbReference type="Proteomes" id="UP000032434"/>
    </source>
</evidence>
<reference evidence="2" key="1">
    <citation type="submission" date="2014-05" db="EMBL/GenBank/DDBJ databases">
        <authorList>
            <person name="Kube M."/>
        </authorList>
    </citation>
    <scope>NUCLEOTIDE SEQUENCE [LARGE SCALE GENOMIC DNA]</scope>
</reference>
<protein>
    <submittedName>
        <fullName evidence="1">GIY-YIG domain containing protein</fullName>
    </submittedName>
</protein>
<dbReference type="AlphaFoldDB" id="A0A061A8N5"/>
<keyword evidence="2" id="KW-1185">Reference proteome</keyword>
<dbReference type="InParanoid" id="A0A061A8N5"/>
<organism evidence="1 2">
    <name type="scientific">Acholeplasma oculi</name>
    <dbReference type="NCBI Taxonomy" id="35623"/>
    <lineage>
        <taxon>Bacteria</taxon>
        <taxon>Bacillati</taxon>
        <taxon>Mycoplasmatota</taxon>
        <taxon>Mollicutes</taxon>
        <taxon>Acholeplasmatales</taxon>
        <taxon>Acholeplasmataceae</taxon>
        <taxon>Acholeplasma</taxon>
    </lineage>
</organism>
<proteinExistence type="predicted"/>
<dbReference type="HOGENOM" id="CLU_3039329_0_0_14"/>